<evidence type="ECO:0000256" key="6">
    <source>
        <dbReference type="PROSITE-ProRule" id="PRU10141"/>
    </source>
</evidence>
<reference evidence="9" key="1">
    <citation type="submission" date="2021-01" db="EMBL/GenBank/DDBJ databases">
        <authorList>
            <person name="Eckstrom K.M.E."/>
        </authorList>
    </citation>
    <scope>NUCLEOTIDE SEQUENCE</scope>
    <source>
        <strain evidence="9">UVCC 0001</strain>
    </source>
</reference>
<dbReference type="InterPro" id="IPR011009">
    <property type="entry name" value="Kinase-like_dom_sf"/>
</dbReference>
<dbReference type="Pfam" id="PF00069">
    <property type="entry name" value="Pkinase"/>
    <property type="match status" value="1"/>
</dbReference>
<proteinExistence type="predicted"/>
<feature type="domain" description="AGC-kinase C-terminal" evidence="8">
    <location>
        <begin position="283"/>
        <end position="341"/>
    </location>
</feature>
<evidence type="ECO:0000313" key="9">
    <source>
        <dbReference type="EMBL" id="KAK2077799.1"/>
    </source>
</evidence>
<keyword evidence="1" id="KW-0723">Serine/threonine-protein kinase</keyword>
<dbReference type="GO" id="GO:0004674">
    <property type="term" value="F:protein serine/threonine kinase activity"/>
    <property type="evidence" value="ECO:0007669"/>
    <property type="project" value="UniProtKB-KW"/>
</dbReference>
<dbReference type="InterPro" id="IPR000961">
    <property type="entry name" value="AGC-kinase_C"/>
</dbReference>
<dbReference type="GO" id="GO:0005524">
    <property type="term" value="F:ATP binding"/>
    <property type="evidence" value="ECO:0007669"/>
    <property type="project" value="UniProtKB-UniRule"/>
</dbReference>
<feature type="binding site" evidence="6">
    <location>
        <position position="110"/>
    </location>
    <ligand>
        <name>ATP</name>
        <dbReference type="ChEBI" id="CHEBI:30616"/>
    </ligand>
</feature>
<dbReference type="EMBL" id="JASFZW010000006">
    <property type="protein sequence ID" value="KAK2077799.1"/>
    <property type="molecule type" value="Genomic_DNA"/>
</dbReference>
<dbReference type="InterPro" id="IPR000719">
    <property type="entry name" value="Prot_kinase_dom"/>
</dbReference>
<dbReference type="SMART" id="SM00220">
    <property type="entry name" value="S_TKc"/>
    <property type="match status" value="1"/>
</dbReference>
<dbReference type="AlphaFoldDB" id="A0AAD9IIM0"/>
<evidence type="ECO:0000259" key="8">
    <source>
        <dbReference type="PROSITE" id="PS51285"/>
    </source>
</evidence>
<comment type="caution">
    <text evidence="9">The sequence shown here is derived from an EMBL/GenBank/DDBJ whole genome shotgun (WGS) entry which is preliminary data.</text>
</comment>
<evidence type="ECO:0000256" key="1">
    <source>
        <dbReference type="ARBA" id="ARBA00022527"/>
    </source>
</evidence>
<name>A0AAD9IIM0_PROWI</name>
<feature type="domain" description="Protein kinase" evidence="7">
    <location>
        <begin position="73"/>
        <end position="282"/>
    </location>
</feature>
<organism evidence="9 10">
    <name type="scientific">Prototheca wickerhamii</name>
    <dbReference type="NCBI Taxonomy" id="3111"/>
    <lineage>
        <taxon>Eukaryota</taxon>
        <taxon>Viridiplantae</taxon>
        <taxon>Chlorophyta</taxon>
        <taxon>core chlorophytes</taxon>
        <taxon>Trebouxiophyceae</taxon>
        <taxon>Chlorellales</taxon>
        <taxon>Chlorellaceae</taxon>
        <taxon>Prototheca</taxon>
    </lineage>
</organism>
<accession>A0AAD9IIM0</accession>
<dbReference type="PANTHER" id="PTHR24353:SF37">
    <property type="entry name" value="CAMP-DEPENDENT PROTEIN KINASE CATALYTIC SUBUNIT PRKX"/>
    <property type="match status" value="1"/>
</dbReference>
<dbReference type="PROSITE" id="PS51285">
    <property type="entry name" value="AGC_KINASE_CTER"/>
    <property type="match status" value="1"/>
</dbReference>
<gene>
    <name evidence="9" type="ORF">QBZ16_004647</name>
</gene>
<sequence>MAVWEVSEGQTVLDTKEEGFLPTLVFVENGIVRLESTTLAAAKGGPDEALHTAGSVGAFPEGPDLTLEGLSKLERLAVLGCGAFAYVLLVRRDQKYYALKVLSKAHIVKKGLQAHVQRETRLMRGLQSPFLVNLLATAQDNHCREEPLSEEAALFYAACVVQGLDFLHQRGIVWRDLKPENLLLDAQGYLRLADFGFATQLDRKKKRAYTICGTPEYLAPEILLQSGHDFATMFKAICDGRFTVPSFFSKELKDLVRRLLCKQPLRRLGAKGAAEVRRHPWFAKFDWRGLGKRSVRAPYAPKVCSVLRDPEDLSHFPEDQHVPTQLLGTGASVPSGAFADF</sequence>
<dbReference type="Gene3D" id="3.30.200.20">
    <property type="entry name" value="Phosphorylase Kinase, domain 1"/>
    <property type="match status" value="2"/>
</dbReference>
<dbReference type="PANTHER" id="PTHR24353">
    <property type="entry name" value="CYCLIC NUCLEOTIDE-DEPENDENT PROTEIN KINASE"/>
    <property type="match status" value="1"/>
</dbReference>
<evidence type="ECO:0000256" key="3">
    <source>
        <dbReference type="ARBA" id="ARBA00022741"/>
    </source>
</evidence>
<evidence type="ECO:0000256" key="2">
    <source>
        <dbReference type="ARBA" id="ARBA00022679"/>
    </source>
</evidence>
<dbReference type="PROSITE" id="PS00107">
    <property type="entry name" value="PROTEIN_KINASE_ATP"/>
    <property type="match status" value="1"/>
</dbReference>
<dbReference type="Proteomes" id="UP001255856">
    <property type="component" value="Unassembled WGS sequence"/>
</dbReference>
<dbReference type="SUPFAM" id="SSF56112">
    <property type="entry name" value="Protein kinase-like (PK-like)"/>
    <property type="match status" value="1"/>
</dbReference>
<evidence type="ECO:0000259" key="7">
    <source>
        <dbReference type="PROSITE" id="PS50011"/>
    </source>
</evidence>
<dbReference type="Gene3D" id="1.10.510.10">
    <property type="entry name" value="Transferase(Phosphotransferase) domain 1"/>
    <property type="match status" value="2"/>
</dbReference>
<protein>
    <submittedName>
        <fullName evidence="9">Uncharacterized protein</fullName>
    </submittedName>
</protein>
<dbReference type="PROSITE" id="PS50011">
    <property type="entry name" value="PROTEIN_KINASE_DOM"/>
    <property type="match status" value="1"/>
</dbReference>
<keyword evidence="2" id="KW-0808">Transferase</keyword>
<evidence type="ECO:0000256" key="5">
    <source>
        <dbReference type="ARBA" id="ARBA00022840"/>
    </source>
</evidence>
<keyword evidence="3 6" id="KW-0547">Nucleotide-binding</keyword>
<keyword evidence="5 6" id="KW-0067">ATP-binding</keyword>
<dbReference type="InterPro" id="IPR017441">
    <property type="entry name" value="Protein_kinase_ATP_BS"/>
</dbReference>
<evidence type="ECO:0000256" key="4">
    <source>
        <dbReference type="ARBA" id="ARBA00022777"/>
    </source>
</evidence>
<keyword evidence="10" id="KW-1185">Reference proteome</keyword>
<keyword evidence="4" id="KW-0418">Kinase</keyword>
<evidence type="ECO:0000313" key="10">
    <source>
        <dbReference type="Proteomes" id="UP001255856"/>
    </source>
</evidence>